<sequence length="430" mass="45858">MTADEIVFEALPPASGRGFAQTWWGQAWLKALEASVLDSRLLLKGRKLARAGAVGAVSVRPGRLTSVVQTRDRTEHRADVLVQRLTDADWDRLLDVIADRAGHIAALLDRDMPPQLVEDAAAAGVDLLPGIGDLQPECGCDEWEDCEHTAALSYQVARLLDRDPFILLLMRGRGERDLLAELQSRSAMRASAPAGSAVEEESAGVRVAEAFAAPVPELPAPPPVVREPGAMPVLSADTDPAPGVEVAALEFLVADTAGRAQRWLAAALSPGHAESAVPVELTEGEDAVRLAAGGADIRITARLAKGSTRDRGAMDRAVRAWGYGGAAALDVLESEWTPDAASLARARDQLATAWPDETAPPARATRNRWTLTGTNMQLRYGRDGRWWPYRKERGAWWPAGPADRDPAGALGALGALRDELGTTGADPADQ</sequence>
<comment type="caution">
    <text evidence="1">The sequence shown here is derived from an EMBL/GenBank/DDBJ whole genome shotgun (WGS) entry which is preliminary data.</text>
</comment>
<organism evidence="1 2">
    <name type="scientific">Streptomyces coryli</name>
    <dbReference type="NCBI Taxonomy" id="1128680"/>
    <lineage>
        <taxon>Bacteria</taxon>
        <taxon>Bacillati</taxon>
        <taxon>Actinomycetota</taxon>
        <taxon>Actinomycetes</taxon>
        <taxon>Kitasatosporales</taxon>
        <taxon>Streptomycetaceae</taxon>
        <taxon>Streptomyces</taxon>
    </lineage>
</organism>
<protein>
    <submittedName>
        <fullName evidence="1">SWF or SNF family helicase</fullName>
    </submittedName>
</protein>
<reference evidence="1 2" key="1">
    <citation type="submission" date="2020-02" db="EMBL/GenBank/DDBJ databases">
        <title>Whole-genome analyses of novel actinobacteria.</title>
        <authorList>
            <person name="Sahin N."/>
        </authorList>
    </citation>
    <scope>NUCLEOTIDE SEQUENCE [LARGE SCALE GENOMIC DNA]</scope>
    <source>
        <strain evidence="1 2">A7024</strain>
    </source>
</reference>
<accession>A0A6G4U894</accession>
<keyword evidence="2" id="KW-1185">Reference proteome</keyword>
<dbReference type="EMBL" id="JAAKZV010000147">
    <property type="protein sequence ID" value="NGN67517.1"/>
    <property type="molecule type" value="Genomic_DNA"/>
</dbReference>
<keyword evidence="1" id="KW-0378">Hydrolase</keyword>
<keyword evidence="1" id="KW-0547">Nucleotide-binding</keyword>
<keyword evidence="1" id="KW-0347">Helicase</keyword>
<gene>
    <name evidence="1" type="ORF">G5C51_26880</name>
</gene>
<evidence type="ECO:0000313" key="1">
    <source>
        <dbReference type="EMBL" id="NGN67517.1"/>
    </source>
</evidence>
<dbReference type="GO" id="GO:0004386">
    <property type="term" value="F:helicase activity"/>
    <property type="evidence" value="ECO:0007669"/>
    <property type="project" value="UniProtKB-KW"/>
</dbReference>
<dbReference type="RefSeq" id="WP_165240811.1">
    <property type="nucleotide sequence ID" value="NZ_JAAKZV010000147.1"/>
</dbReference>
<dbReference type="PANTHER" id="PTHR38133:SF1">
    <property type="entry name" value="SLR1429 PROTEIN"/>
    <property type="match status" value="1"/>
</dbReference>
<dbReference type="Proteomes" id="UP000481583">
    <property type="component" value="Unassembled WGS sequence"/>
</dbReference>
<keyword evidence="1" id="KW-0067">ATP-binding</keyword>
<evidence type="ECO:0000313" key="2">
    <source>
        <dbReference type="Proteomes" id="UP000481583"/>
    </source>
</evidence>
<proteinExistence type="predicted"/>
<dbReference type="AlphaFoldDB" id="A0A6G4U894"/>
<name>A0A6G4U894_9ACTN</name>
<dbReference type="PANTHER" id="PTHR38133">
    <property type="entry name" value="SLR1429 PROTEIN"/>
    <property type="match status" value="1"/>
</dbReference>